<dbReference type="InterPro" id="IPR036236">
    <property type="entry name" value="Znf_C2H2_sf"/>
</dbReference>
<dbReference type="OrthoDB" id="6307357at2759"/>
<dbReference type="SMART" id="SM00355">
    <property type="entry name" value="ZnF_C2H2"/>
    <property type="match status" value="2"/>
</dbReference>
<feature type="region of interest" description="Disordered" evidence="2">
    <location>
        <begin position="1"/>
        <end position="27"/>
    </location>
</feature>
<gene>
    <name evidence="4" type="ORF">SSLN_LOCUS19892</name>
</gene>
<keyword evidence="1" id="KW-0863">Zinc-finger</keyword>
<dbReference type="SUPFAM" id="SSF57667">
    <property type="entry name" value="beta-beta-alpha zinc fingers"/>
    <property type="match status" value="1"/>
</dbReference>
<keyword evidence="1" id="KW-0862">Zinc</keyword>
<name>A0A183TTU4_SCHSO</name>
<protein>
    <submittedName>
        <fullName evidence="6">C2H2-type domain-containing protein</fullName>
    </submittedName>
</protein>
<dbReference type="Proteomes" id="UP000275846">
    <property type="component" value="Unassembled WGS sequence"/>
</dbReference>
<dbReference type="PROSITE" id="PS50157">
    <property type="entry name" value="ZINC_FINGER_C2H2_2"/>
    <property type="match status" value="1"/>
</dbReference>
<evidence type="ECO:0000313" key="6">
    <source>
        <dbReference type="WBParaSite" id="SSLN_0002063101-mRNA-1"/>
    </source>
</evidence>
<reference evidence="6" key="1">
    <citation type="submission" date="2016-06" db="UniProtKB">
        <authorList>
            <consortium name="WormBaseParasite"/>
        </authorList>
    </citation>
    <scope>IDENTIFICATION</scope>
</reference>
<dbReference type="AlphaFoldDB" id="A0A183TTU4"/>
<evidence type="ECO:0000259" key="3">
    <source>
        <dbReference type="PROSITE" id="PS50157"/>
    </source>
</evidence>
<dbReference type="InterPro" id="IPR013087">
    <property type="entry name" value="Znf_C2H2_type"/>
</dbReference>
<dbReference type="PROSITE" id="PS00028">
    <property type="entry name" value="ZINC_FINGER_C2H2_1"/>
    <property type="match status" value="1"/>
</dbReference>
<proteinExistence type="predicted"/>
<feature type="domain" description="C2H2-type" evidence="3">
    <location>
        <begin position="94"/>
        <end position="121"/>
    </location>
</feature>
<evidence type="ECO:0000313" key="5">
    <source>
        <dbReference type="Proteomes" id="UP000275846"/>
    </source>
</evidence>
<dbReference type="WBParaSite" id="SSLN_0002063101-mRNA-1">
    <property type="protein sequence ID" value="SSLN_0002063101-mRNA-1"/>
    <property type="gene ID" value="SSLN_0002063101"/>
</dbReference>
<evidence type="ECO:0000256" key="1">
    <source>
        <dbReference type="PROSITE-ProRule" id="PRU00042"/>
    </source>
</evidence>
<dbReference type="Gene3D" id="3.30.160.60">
    <property type="entry name" value="Classic Zinc Finger"/>
    <property type="match status" value="1"/>
</dbReference>
<evidence type="ECO:0000256" key="2">
    <source>
        <dbReference type="SAM" id="MobiDB-lite"/>
    </source>
</evidence>
<sequence>MLCATAHSTHRTNTGEPLPGATTHSGDRRIHCSHCPRAFAHRMELFGPMSIHDSGKHSNADKTDIPCTPSNSNILIATTNPTTTNDNAPAPSDFSCPYCARKFNSRKGLVGHLRIHRIKTSVPVPRAPLNTITWKKTSTWLNG</sequence>
<dbReference type="Pfam" id="PF13894">
    <property type="entry name" value="zf-C2H2_4"/>
    <property type="match status" value="1"/>
</dbReference>
<evidence type="ECO:0000313" key="4">
    <source>
        <dbReference type="EMBL" id="VDM06278.1"/>
    </source>
</evidence>
<dbReference type="GO" id="GO:0008270">
    <property type="term" value="F:zinc ion binding"/>
    <property type="evidence" value="ECO:0007669"/>
    <property type="project" value="UniProtKB-KW"/>
</dbReference>
<accession>A0A183TTU4</accession>
<keyword evidence="5" id="KW-1185">Reference proteome</keyword>
<organism evidence="6">
    <name type="scientific">Schistocephalus solidus</name>
    <name type="common">Tapeworm</name>
    <dbReference type="NCBI Taxonomy" id="70667"/>
    <lineage>
        <taxon>Eukaryota</taxon>
        <taxon>Metazoa</taxon>
        <taxon>Spiralia</taxon>
        <taxon>Lophotrochozoa</taxon>
        <taxon>Platyhelminthes</taxon>
        <taxon>Cestoda</taxon>
        <taxon>Eucestoda</taxon>
        <taxon>Diphyllobothriidea</taxon>
        <taxon>Diphyllobothriidae</taxon>
        <taxon>Schistocephalus</taxon>
    </lineage>
</organism>
<reference evidence="4 5" key="2">
    <citation type="submission" date="2018-11" db="EMBL/GenBank/DDBJ databases">
        <authorList>
            <consortium name="Pathogen Informatics"/>
        </authorList>
    </citation>
    <scope>NUCLEOTIDE SEQUENCE [LARGE SCALE GENOMIC DNA]</scope>
    <source>
        <strain evidence="4 5">NST_G2</strain>
    </source>
</reference>
<keyword evidence="1" id="KW-0479">Metal-binding</keyword>
<dbReference type="EMBL" id="UYSU01050253">
    <property type="protein sequence ID" value="VDM06278.1"/>
    <property type="molecule type" value="Genomic_DNA"/>
</dbReference>